<name>A0AAD6ARZ8_9TELE</name>
<dbReference type="AlphaFoldDB" id="A0AAD6ARZ8"/>
<evidence type="ECO:0000313" key="2">
    <source>
        <dbReference type="Proteomes" id="UP001219934"/>
    </source>
</evidence>
<keyword evidence="2" id="KW-1185">Reference proteome</keyword>
<proteinExistence type="predicted"/>
<gene>
    <name evidence="1" type="ORF">JOQ06_019219</name>
</gene>
<dbReference type="EMBL" id="JAPTMU010000016">
    <property type="protein sequence ID" value="KAJ4930213.1"/>
    <property type="molecule type" value="Genomic_DNA"/>
</dbReference>
<sequence length="96" mass="11062">MGNTIYIMNYYTAHVMLFGEKEQVLRNSLRKVNFDNYQAIVSFVNINNEHWKLLVIHNAVSNTVFLVDPAGCSTEDADSQSAAEKSWYLLLKFLRT</sequence>
<dbReference type="SUPFAM" id="SSF54001">
    <property type="entry name" value="Cysteine proteinases"/>
    <property type="match status" value="1"/>
</dbReference>
<accession>A0AAD6ARZ8</accession>
<organism evidence="1 2">
    <name type="scientific">Pogonophryne albipinna</name>
    <dbReference type="NCBI Taxonomy" id="1090488"/>
    <lineage>
        <taxon>Eukaryota</taxon>
        <taxon>Metazoa</taxon>
        <taxon>Chordata</taxon>
        <taxon>Craniata</taxon>
        <taxon>Vertebrata</taxon>
        <taxon>Euteleostomi</taxon>
        <taxon>Actinopterygii</taxon>
        <taxon>Neopterygii</taxon>
        <taxon>Teleostei</taxon>
        <taxon>Neoteleostei</taxon>
        <taxon>Acanthomorphata</taxon>
        <taxon>Eupercaria</taxon>
        <taxon>Perciformes</taxon>
        <taxon>Notothenioidei</taxon>
        <taxon>Pogonophryne</taxon>
    </lineage>
</organism>
<dbReference type="Proteomes" id="UP001219934">
    <property type="component" value="Unassembled WGS sequence"/>
</dbReference>
<evidence type="ECO:0000313" key="1">
    <source>
        <dbReference type="EMBL" id="KAJ4930213.1"/>
    </source>
</evidence>
<protein>
    <submittedName>
        <fullName evidence="1">Uncharacterized protein</fullName>
    </submittedName>
</protein>
<dbReference type="InterPro" id="IPR038765">
    <property type="entry name" value="Papain-like_cys_pep_sf"/>
</dbReference>
<comment type="caution">
    <text evidence="1">The sequence shown here is derived from an EMBL/GenBank/DDBJ whole genome shotgun (WGS) entry which is preliminary data.</text>
</comment>
<reference evidence="1" key="1">
    <citation type="submission" date="2022-11" db="EMBL/GenBank/DDBJ databases">
        <title>Chromosome-level genome of Pogonophryne albipinna.</title>
        <authorList>
            <person name="Jo E."/>
        </authorList>
    </citation>
    <scope>NUCLEOTIDE SEQUENCE</scope>
    <source>
        <strain evidence="1">SGF0006</strain>
        <tissue evidence="1">Muscle</tissue>
    </source>
</reference>